<keyword evidence="1" id="KW-0472">Membrane</keyword>
<dbReference type="Proteomes" id="UP000007013">
    <property type="component" value="Chromosome"/>
</dbReference>
<accession>B1ZSM3</accession>
<evidence type="ECO:0000256" key="1">
    <source>
        <dbReference type="SAM" id="Phobius"/>
    </source>
</evidence>
<name>B1ZSM3_OPITP</name>
<feature type="transmembrane region" description="Helical" evidence="1">
    <location>
        <begin position="84"/>
        <end position="103"/>
    </location>
</feature>
<evidence type="ECO:0008006" key="4">
    <source>
        <dbReference type="Google" id="ProtNLM"/>
    </source>
</evidence>
<dbReference type="HOGENOM" id="CLU_126527_0_0_0"/>
<dbReference type="KEGG" id="ote:Oter_0590"/>
<gene>
    <name evidence="2" type="ordered locus">Oter_0590</name>
</gene>
<dbReference type="EMBL" id="CP001032">
    <property type="protein sequence ID" value="ACB73880.1"/>
    <property type="molecule type" value="Genomic_DNA"/>
</dbReference>
<dbReference type="RefSeq" id="WP_012373418.1">
    <property type="nucleotide sequence ID" value="NC_010571.1"/>
</dbReference>
<organism evidence="2 3">
    <name type="scientific">Opitutus terrae (strain DSM 11246 / JCM 15787 / PB90-1)</name>
    <dbReference type="NCBI Taxonomy" id="452637"/>
    <lineage>
        <taxon>Bacteria</taxon>
        <taxon>Pseudomonadati</taxon>
        <taxon>Verrucomicrobiota</taxon>
        <taxon>Opitutia</taxon>
        <taxon>Opitutales</taxon>
        <taxon>Opitutaceae</taxon>
        <taxon>Opitutus</taxon>
    </lineage>
</organism>
<keyword evidence="1" id="KW-1133">Transmembrane helix</keyword>
<keyword evidence="3" id="KW-1185">Reference proteome</keyword>
<evidence type="ECO:0000313" key="2">
    <source>
        <dbReference type="EMBL" id="ACB73880.1"/>
    </source>
</evidence>
<protein>
    <recommendedName>
        <fullName evidence="4">Transmembrane protein</fullName>
    </recommendedName>
</protein>
<evidence type="ECO:0000313" key="3">
    <source>
        <dbReference type="Proteomes" id="UP000007013"/>
    </source>
</evidence>
<reference evidence="2 3" key="1">
    <citation type="journal article" date="2011" name="J. Bacteriol.">
        <title>Genome sequence of the verrucomicrobium Opitutus terrae PB90-1, an abundant inhabitant of rice paddy soil ecosystems.</title>
        <authorList>
            <person name="van Passel M.W."/>
            <person name="Kant R."/>
            <person name="Palva A."/>
            <person name="Copeland A."/>
            <person name="Lucas S."/>
            <person name="Lapidus A."/>
            <person name="Glavina del Rio T."/>
            <person name="Pitluck S."/>
            <person name="Goltsman E."/>
            <person name="Clum A."/>
            <person name="Sun H."/>
            <person name="Schmutz J."/>
            <person name="Larimer F.W."/>
            <person name="Land M.L."/>
            <person name="Hauser L."/>
            <person name="Kyrpides N."/>
            <person name="Mikhailova N."/>
            <person name="Richardson P.P."/>
            <person name="Janssen P.H."/>
            <person name="de Vos W.M."/>
            <person name="Smidt H."/>
        </authorList>
    </citation>
    <scope>NUCLEOTIDE SEQUENCE [LARGE SCALE GENOMIC DNA]</scope>
    <source>
        <strain evidence="3">DSM 11246 / JCM 15787 / PB90-1</strain>
    </source>
</reference>
<sequence length="161" mass="18132">MSPFANRLAEPDRVRRFTSEEQLRQIDDTTAANIGHYASRSPAEIDERIEQLEREWGIERYLQLNVAAVGLSTAALAATQDRRWGWLTCGGLAFFLVHALLGFDPPLPLLRRRGIRTRSEINQEIHALKALRGDFRPVDDDRSLDGKIEAALRAVGLQPTT</sequence>
<proteinExistence type="predicted"/>
<dbReference type="AlphaFoldDB" id="B1ZSM3"/>
<dbReference type="STRING" id="452637.Oter_0590"/>
<keyword evidence="1" id="KW-0812">Transmembrane</keyword>
<dbReference type="eggNOG" id="ENOG5031H39">
    <property type="taxonomic scope" value="Bacteria"/>
</dbReference>